<dbReference type="SUPFAM" id="SSF52777">
    <property type="entry name" value="CoA-dependent acyltransferases"/>
    <property type="match status" value="2"/>
</dbReference>
<dbReference type="PROSITE" id="PS50075">
    <property type="entry name" value="CARRIER"/>
    <property type="match status" value="1"/>
</dbReference>
<evidence type="ECO:0000256" key="4">
    <source>
        <dbReference type="ARBA" id="ARBA00022603"/>
    </source>
</evidence>
<keyword evidence="1" id="KW-0596">Phosphopantetheine</keyword>
<dbReference type="SUPFAM" id="SSF47336">
    <property type="entry name" value="ACP-like"/>
    <property type="match status" value="1"/>
</dbReference>
<dbReference type="InterPro" id="IPR020806">
    <property type="entry name" value="PKS_PP-bd"/>
</dbReference>
<keyword evidence="5" id="KW-0560">Oxidoreductase</keyword>
<dbReference type="Gene3D" id="3.40.50.720">
    <property type="entry name" value="NAD(P)-binding Rossmann-like Domain"/>
    <property type="match status" value="2"/>
</dbReference>
<dbReference type="InterPro" id="IPR036736">
    <property type="entry name" value="ACP-like_sf"/>
</dbReference>
<dbReference type="Pfam" id="PF00501">
    <property type="entry name" value="AMP-binding"/>
    <property type="match status" value="2"/>
</dbReference>
<dbReference type="InterPro" id="IPR009081">
    <property type="entry name" value="PP-bd_ACP"/>
</dbReference>
<dbReference type="InterPro" id="IPR000873">
    <property type="entry name" value="AMP-dep_synth/lig_dom"/>
</dbReference>
<feature type="compositionally biased region" description="Basic and acidic residues" evidence="7">
    <location>
        <begin position="227"/>
        <end position="238"/>
    </location>
</feature>
<keyword evidence="2" id="KW-0597">Phosphoprotein</keyword>
<dbReference type="InterPro" id="IPR045851">
    <property type="entry name" value="AMP-bd_C_sf"/>
</dbReference>
<dbReference type="InterPro" id="IPR006162">
    <property type="entry name" value="Ppantetheine_attach_site"/>
</dbReference>
<accession>A0A8H5YEX1</accession>
<dbReference type="OrthoDB" id="416786at2759"/>
<dbReference type="GO" id="GO:0016853">
    <property type="term" value="F:isomerase activity"/>
    <property type="evidence" value="ECO:0007669"/>
    <property type="project" value="UniProtKB-KW"/>
</dbReference>
<evidence type="ECO:0000313" key="10">
    <source>
        <dbReference type="Proteomes" id="UP000544331"/>
    </source>
</evidence>
<dbReference type="Gene3D" id="1.10.1200.10">
    <property type="entry name" value="ACP-like"/>
    <property type="match status" value="1"/>
</dbReference>
<keyword evidence="4" id="KW-0808">Transferase</keyword>
<feature type="region of interest" description="Disordered" evidence="7">
    <location>
        <begin position="221"/>
        <end position="240"/>
    </location>
</feature>
<dbReference type="Proteomes" id="UP000544331">
    <property type="component" value="Unassembled WGS sequence"/>
</dbReference>
<dbReference type="GO" id="GO:0032259">
    <property type="term" value="P:methylation"/>
    <property type="evidence" value="ECO:0007669"/>
    <property type="project" value="UniProtKB-KW"/>
</dbReference>
<evidence type="ECO:0000256" key="1">
    <source>
        <dbReference type="ARBA" id="ARBA00022450"/>
    </source>
</evidence>
<comment type="caution">
    <text evidence="9">The sequence shown here is derived from an EMBL/GenBank/DDBJ whole genome shotgun (WGS) entry which is preliminary data.</text>
</comment>
<keyword evidence="6" id="KW-0413">Isomerase</keyword>
<sequence length="1344" mass="148684">MASRTLVAHYIARWSRTARSTSSSQVVERKSTNSGFKKWRTWALLSEFTPWMYPSVALYRLYVIPSRTLPPVAGVCNGALVLKDQLFVKMEPEALSDVFAPKVDGPTHLSDIFSEPTLDFFVLFSSMSSVVGNAGQSNYNAVSLFQVAIARQRREKGLAASVMALGMVADAGYIAAKGPTLMERLKKAFYMPISESDLIRSLLKLLLLASLELDILGSTTHVSPTSSHEEEGSKDVDAGRTGQSNIRILERLDAAGSEEEAVAALLVAFRAKVEIRLQMTPDSLKVEVRSWFLKEVHIDVPVLKALSGDNARDICADAANKYLSAKMQENKSDTGDASKLWFLSQFSKDDTSYNCVYVYQVTGNIHIPRLKRAVSTVANHHDSLRTCFFTRSRSGEPVQGLLASARDCFKHIKDENGHALEQEMRTWRNHVWQLSDGDVLRVILATHRPEEHSLIIAYHHIAMDGVSMHLFLNMLPLRFNVQKDTKFSDLVTKTAQHYRTAQPNMGVPFHVILDKTNVPRESTSTPLFQVAMNYRQGNFSKIPLGGSNLEFKDGFDAQSPYDLAFSVTPNSDTTYVQVVAREDLYTKEGTDTLLSAYLALLHDASRDVSKTLENINLYDQSDIDKALSLGYGNVVDYEWPSTLTEKVDEAIERTHHNVAVRDAYSQLTYGELAVRVNSLASTIQSQLRPGSPVAILYEPTTYWLISILAIIRSGCIYVPLDGKTLQHPPSLTDCYGPTEISCCATMKTIDLFDNENNSVYSSVGPANPNTSIYILGESVNVVPQGLTGEIGVGGVGVALSYRDERSTSQKFVPNPFATAGYTKKWWTMMYRTRDKGLIRADGGLQFMGRMDCDTTVKLRALRVDLDDVANVMLQQFKDSLEDVVVTVRGDPAFLVAHVVLTLGASMDASKLQELASTPPLPQSMRPALTDRRAIAGLPLPTTPASYEPLKKVSDRKPTLAEGELRLIWHNVLSRAGLVNNTRLEPDTDFFHVGGNSLLLVRLRSAIKISMGITLPLSDMYRFSTLAGMADMEVETALPQSIDLSHTHDATPVKTETGLEILMTRSTSFLGKEILRSLLSRPSLARIHCIAVDPDSETNHLKDDRITVYPGSLSEPMLGLKRETYQHLQATVDTIILAGSHGHCLNNYSTLRATNVESTRQMGLFALGRRIPIYYISSNRVTLLNTSEKAALPPVSVKYYEPPTDGSEEFTAAKWAGEVFLEKLSEAAIADAGRDLPVSIHRHCAIVGDETPIEDALNALIRYPKLINAVPRVSTLNVGGYFDFLPVTDVAKSFVEFVVSSQGTHSGVAFQHYSSGVKVPPTDFASYMQKTYGDKFRELELYDCI</sequence>
<name>A0A8H5YEX1_9HYPO</name>
<dbReference type="PANTHER" id="PTHR44845">
    <property type="entry name" value="CARRIER DOMAIN-CONTAINING PROTEIN"/>
    <property type="match status" value="1"/>
</dbReference>
<keyword evidence="4" id="KW-0489">Methyltransferase</keyword>
<dbReference type="Gene3D" id="3.40.50.12780">
    <property type="entry name" value="N-terminal domain of ligase-like"/>
    <property type="match status" value="2"/>
</dbReference>
<keyword evidence="10" id="KW-1185">Reference proteome</keyword>
<dbReference type="InterPro" id="IPR036291">
    <property type="entry name" value="NAD(P)-bd_dom_sf"/>
</dbReference>
<dbReference type="Pfam" id="PF00550">
    <property type="entry name" value="PP-binding"/>
    <property type="match status" value="1"/>
</dbReference>
<dbReference type="GO" id="GO:0016874">
    <property type="term" value="F:ligase activity"/>
    <property type="evidence" value="ECO:0007669"/>
    <property type="project" value="UniProtKB-KW"/>
</dbReference>
<dbReference type="Gene3D" id="3.30.300.30">
    <property type="match status" value="1"/>
</dbReference>
<dbReference type="GO" id="GO:0031177">
    <property type="term" value="F:phosphopantetheine binding"/>
    <property type="evidence" value="ECO:0007669"/>
    <property type="project" value="InterPro"/>
</dbReference>
<proteinExistence type="predicted"/>
<evidence type="ECO:0000256" key="7">
    <source>
        <dbReference type="SAM" id="MobiDB-lite"/>
    </source>
</evidence>
<dbReference type="Pfam" id="PF00668">
    <property type="entry name" value="Condensation"/>
    <property type="match status" value="1"/>
</dbReference>
<dbReference type="Gene3D" id="3.30.559.30">
    <property type="entry name" value="Nonribosomal peptide synthetase, condensation domain"/>
    <property type="match status" value="1"/>
</dbReference>
<dbReference type="Pfam" id="PF07993">
    <property type="entry name" value="NAD_binding_4"/>
    <property type="match status" value="1"/>
</dbReference>
<keyword evidence="3" id="KW-0436">Ligase</keyword>
<dbReference type="InterPro" id="IPR001242">
    <property type="entry name" value="Condensation_dom"/>
</dbReference>
<dbReference type="InterPro" id="IPR013968">
    <property type="entry name" value="PKS_KR"/>
</dbReference>
<dbReference type="PANTHER" id="PTHR44845:SF6">
    <property type="entry name" value="BETA-ALANINE-ACTIVATING ENZYME"/>
    <property type="match status" value="1"/>
</dbReference>
<evidence type="ECO:0000256" key="3">
    <source>
        <dbReference type="ARBA" id="ARBA00022598"/>
    </source>
</evidence>
<evidence type="ECO:0000256" key="2">
    <source>
        <dbReference type="ARBA" id="ARBA00022553"/>
    </source>
</evidence>
<gene>
    <name evidence="9" type="ORF">FMUND_9558</name>
</gene>
<evidence type="ECO:0000256" key="5">
    <source>
        <dbReference type="ARBA" id="ARBA00023002"/>
    </source>
</evidence>
<dbReference type="PROSITE" id="PS00012">
    <property type="entry name" value="PHOSPHOPANTETHEINE"/>
    <property type="match status" value="1"/>
</dbReference>
<dbReference type="SUPFAM" id="SSF56801">
    <property type="entry name" value="Acetyl-CoA synthetase-like"/>
    <property type="match status" value="2"/>
</dbReference>
<dbReference type="InterPro" id="IPR013120">
    <property type="entry name" value="FAR_NAD-bd"/>
</dbReference>
<evidence type="ECO:0000256" key="6">
    <source>
        <dbReference type="ARBA" id="ARBA00023235"/>
    </source>
</evidence>
<dbReference type="SMART" id="SM00822">
    <property type="entry name" value="PKS_KR"/>
    <property type="match status" value="1"/>
</dbReference>
<dbReference type="InterPro" id="IPR042099">
    <property type="entry name" value="ANL_N_sf"/>
</dbReference>
<reference evidence="9 10" key="1">
    <citation type="submission" date="2020-05" db="EMBL/GenBank/DDBJ databases">
        <title>Identification and distribution of gene clusters putatively required for synthesis of sphingolipid metabolism inhibitors in phylogenetically diverse species of the filamentous fungus Fusarium.</title>
        <authorList>
            <person name="Kim H.-S."/>
            <person name="Busman M."/>
            <person name="Brown D.W."/>
            <person name="Divon H."/>
            <person name="Uhlig S."/>
            <person name="Proctor R.H."/>
        </authorList>
    </citation>
    <scope>NUCLEOTIDE SEQUENCE [LARGE SCALE GENOMIC DNA]</scope>
    <source>
        <strain evidence="9 10">NRRL 66235</strain>
    </source>
</reference>
<dbReference type="Pfam" id="PF08659">
    <property type="entry name" value="KR"/>
    <property type="match status" value="1"/>
</dbReference>
<evidence type="ECO:0000313" key="9">
    <source>
        <dbReference type="EMBL" id="KAF5710356.1"/>
    </source>
</evidence>
<dbReference type="SUPFAM" id="SSF51735">
    <property type="entry name" value="NAD(P)-binding Rossmann-fold domains"/>
    <property type="match status" value="2"/>
</dbReference>
<dbReference type="InterPro" id="IPR023213">
    <property type="entry name" value="CAT-like_dom_sf"/>
</dbReference>
<dbReference type="EMBL" id="JAAOAN010000336">
    <property type="protein sequence ID" value="KAF5710356.1"/>
    <property type="molecule type" value="Genomic_DNA"/>
</dbReference>
<dbReference type="Gene3D" id="3.30.559.10">
    <property type="entry name" value="Chloramphenicol acetyltransferase-like domain"/>
    <property type="match status" value="1"/>
</dbReference>
<dbReference type="GO" id="GO:0016491">
    <property type="term" value="F:oxidoreductase activity"/>
    <property type="evidence" value="ECO:0007669"/>
    <property type="project" value="UniProtKB-KW"/>
</dbReference>
<dbReference type="GO" id="GO:0008168">
    <property type="term" value="F:methyltransferase activity"/>
    <property type="evidence" value="ECO:0007669"/>
    <property type="project" value="UniProtKB-KW"/>
</dbReference>
<feature type="domain" description="Carrier" evidence="8">
    <location>
        <begin position="958"/>
        <end position="1036"/>
    </location>
</feature>
<dbReference type="SMART" id="SM00823">
    <property type="entry name" value="PKS_PP"/>
    <property type="match status" value="1"/>
</dbReference>
<evidence type="ECO:0000259" key="8">
    <source>
        <dbReference type="PROSITE" id="PS50075"/>
    </source>
</evidence>
<organism evidence="9 10">
    <name type="scientific">Fusarium mundagurra</name>
    <dbReference type="NCBI Taxonomy" id="1567541"/>
    <lineage>
        <taxon>Eukaryota</taxon>
        <taxon>Fungi</taxon>
        <taxon>Dikarya</taxon>
        <taxon>Ascomycota</taxon>
        <taxon>Pezizomycotina</taxon>
        <taxon>Sordariomycetes</taxon>
        <taxon>Hypocreomycetidae</taxon>
        <taxon>Hypocreales</taxon>
        <taxon>Nectriaceae</taxon>
        <taxon>Fusarium</taxon>
        <taxon>Fusarium fujikuroi species complex</taxon>
    </lineage>
</organism>
<dbReference type="InterPro" id="IPR057326">
    <property type="entry name" value="KR_dom"/>
</dbReference>
<protein>
    <submittedName>
        <fullName evidence="9">Polyketide synthase</fullName>
    </submittedName>
</protein>